<comment type="caution">
    <text evidence="4">The sequence shown here is derived from an EMBL/GenBank/DDBJ whole genome shotgun (WGS) entry which is preliminary data.</text>
</comment>
<organism evidence="4 5">
    <name type="scientific">Lichtheimia ornata</name>
    <dbReference type="NCBI Taxonomy" id="688661"/>
    <lineage>
        <taxon>Eukaryota</taxon>
        <taxon>Fungi</taxon>
        <taxon>Fungi incertae sedis</taxon>
        <taxon>Mucoromycota</taxon>
        <taxon>Mucoromycotina</taxon>
        <taxon>Mucoromycetes</taxon>
        <taxon>Mucorales</taxon>
        <taxon>Lichtheimiaceae</taxon>
        <taxon>Lichtheimia</taxon>
    </lineage>
</organism>
<evidence type="ECO:0000256" key="2">
    <source>
        <dbReference type="SAM" id="SignalP"/>
    </source>
</evidence>
<protein>
    <recommendedName>
        <fullName evidence="3">Pyrroloquinoline quinone-dependent pyranose dehydrogenase beta-propeller domain-containing protein</fullName>
    </recommendedName>
</protein>
<dbReference type="RefSeq" id="XP_058347646.1">
    <property type="nucleotide sequence ID" value="XM_058481789.1"/>
</dbReference>
<dbReference type="SUPFAM" id="SSF101898">
    <property type="entry name" value="NHL repeat"/>
    <property type="match status" value="1"/>
</dbReference>
<dbReference type="AlphaFoldDB" id="A0AAD7VB26"/>
<dbReference type="InterPro" id="IPR054539">
    <property type="entry name" value="Beta-prop_PDH"/>
</dbReference>
<feature type="chain" id="PRO_5042245501" description="Pyrroloquinoline quinone-dependent pyranose dehydrogenase beta-propeller domain-containing protein" evidence="2">
    <location>
        <begin position="28"/>
        <end position="559"/>
    </location>
</feature>
<feature type="compositionally biased region" description="Basic and acidic residues" evidence="1">
    <location>
        <begin position="497"/>
        <end position="506"/>
    </location>
</feature>
<dbReference type="EMBL" id="JARTCD010000004">
    <property type="protein sequence ID" value="KAJ8662733.1"/>
    <property type="molecule type" value="Genomic_DNA"/>
</dbReference>
<evidence type="ECO:0000313" key="5">
    <source>
        <dbReference type="Proteomes" id="UP001234581"/>
    </source>
</evidence>
<feature type="region of interest" description="Disordered" evidence="1">
    <location>
        <begin position="490"/>
        <end position="559"/>
    </location>
</feature>
<feature type="compositionally biased region" description="Acidic residues" evidence="1">
    <location>
        <begin position="511"/>
        <end position="529"/>
    </location>
</feature>
<keyword evidence="5" id="KW-1185">Reference proteome</keyword>
<dbReference type="InterPro" id="IPR011042">
    <property type="entry name" value="6-blade_b-propeller_TolB-like"/>
</dbReference>
<evidence type="ECO:0000259" key="3">
    <source>
        <dbReference type="Pfam" id="PF22807"/>
    </source>
</evidence>
<proteinExistence type="predicted"/>
<evidence type="ECO:0000256" key="1">
    <source>
        <dbReference type="SAM" id="MobiDB-lite"/>
    </source>
</evidence>
<evidence type="ECO:0000313" key="4">
    <source>
        <dbReference type="EMBL" id="KAJ8662733.1"/>
    </source>
</evidence>
<dbReference type="Pfam" id="PF22807">
    <property type="entry name" value="TrAA12"/>
    <property type="match status" value="1"/>
</dbReference>
<reference evidence="4 5" key="1">
    <citation type="submission" date="2023-03" db="EMBL/GenBank/DDBJ databases">
        <title>Genome sequence of Lichtheimia ornata CBS 291.66.</title>
        <authorList>
            <person name="Mohabir J.T."/>
            <person name="Shea T.P."/>
            <person name="Kurbessoian T."/>
            <person name="Berby B."/>
            <person name="Fontaine J."/>
            <person name="Livny J."/>
            <person name="Gnirke A."/>
            <person name="Stajich J.E."/>
            <person name="Cuomo C.A."/>
        </authorList>
    </citation>
    <scope>NUCLEOTIDE SEQUENCE [LARGE SCALE GENOMIC DNA]</scope>
    <source>
        <strain evidence="4">CBS 291.66</strain>
    </source>
</reference>
<gene>
    <name evidence="4" type="ORF">O0I10_001697</name>
</gene>
<keyword evidence="2" id="KW-0732">Signal</keyword>
<feature type="domain" description="Pyrroloquinoline quinone-dependent pyranose dehydrogenase beta-propeller" evidence="3">
    <location>
        <begin position="82"/>
        <end position="472"/>
    </location>
</feature>
<name>A0AAD7VB26_9FUNG</name>
<dbReference type="Gene3D" id="2.120.10.30">
    <property type="entry name" value="TolB, C-terminal domain"/>
    <property type="match status" value="1"/>
</dbReference>
<dbReference type="GeneID" id="83209115"/>
<sequence>MRYPATAKTATLSLILLLLGGRLQVNADEEDPVLRAQGAMRVGKDNAIVPDASSDHPLIVSNPEDQPLCEPNAIIEPSQPLQVMEGYDAFVLTNVQGPRKVVVDAANHALVTSSEGLVSIRMDKCGNVEKTTLLSDLGDDGAVAYGVTLYDGNLYVASPNSVWRFNYVDGQHSLLSDGFQVLRNLHGTGNEDIAIDPFGHAYFPRHATDVNDDHSSSKQAIIKRFNFRRVPSDGYDFEEDGETFAHGTNVHGAMAFDAQARLWGLDSPYPSFEREDLGGALAPNGVAEEMNLYEFPYKNYGYPYCFTEYDLQPYTAASKGKGAQWGHPSQMNDTMDLDDYCSQDENNRRPAVPLTPNSGAHAMFFFMGTFCSVGDKQTLGTSVGMPCNWTDTPIVAYRGYPGQAEGHRVTHIPFDDLGHVPQWDRPEDLIFKAANDCQEGSACLTPTGLDVDEFGRLIIASEETNEIFMIKRQYNQNAAKLMTAKMDAKEEMEERLEELKEEKLEAQAEGLDVDDDDEEEEEEEEMDLDPESKQQIDNNDAPAMLDTKKSKNKISIIDN</sequence>
<dbReference type="Proteomes" id="UP001234581">
    <property type="component" value="Unassembled WGS sequence"/>
</dbReference>
<feature type="signal peptide" evidence="2">
    <location>
        <begin position="1"/>
        <end position="27"/>
    </location>
</feature>
<accession>A0AAD7VB26</accession>